<comment type="caution">
    <text evidence="1">The sequence shown here is derived from an EMBL/GenBank/DDBJ whole genome shotgun (WGS) entry which is preliminary data.</text>
</comment>
<evidence type="ECO:0000313" key="1">
    <source>
        <dbReference type="EMBL" id="KAG5476531.1"/>
    </source>
</evidence>
<dbReference type="Proteomes" id="UP000673552">
    <property type="component" value="Chromosome 26"/>
</dbReference>
<dbReference type="AlphaFoldDB" id="A0A836HEY3"/>
<gene>
    <name evidence="1" type="ORF">LSCM1_04245</name>
</gene>
<sequence>MFGRRVFGSTAIPRTMYVRLHISSPAQATRMLPALVPLTPSLSQSVGGMANALAQGTAESMPRLEVGEQDPASLKALLESISPLQLGFSRLFELWGIVRATVMTNIIQGRANARCSTFLVAADGGQLV</sequence>
<organism evidence="1 2">
    <name type="scientific">Leishmania martiniquensis</name>
    <dbReference type="NCBI Taxonomy" id="1580590"/>
    <lineage>
        <taxon>Eukaryota</taxon>
        <taxon>Discoba</taxon>
        <taxon>Euglenozoa</taxon>
        <taxon>Kinetoplastea</taxon>
        <taxon>Metakinetoplastina</taxon>
        <taxon>Trypanosomatida</taxon>
        <taxon>Trypanosomatidae</taxon>
        <taxon>Leishmaniinae</taxon>
        <taxon>Leishmania</taxon>
    </lineage>
</organism>
<keyword evidence="2" id="KW-1185">Reference proteome</keyword>
<name>A0A836HEY3_9TRYP</name>
<reference evidence="1 2" key="1">
    <citation type="submission" date="2021-03" db="EMBL/GenBank/DDBJ databases">
        <title>Leishmania (Mundinia) martiniquensis Genome sequencing and assembly.</title>
        <authorList>
            <person name="Almutairi H."/>
            <person name="Gatherer D."/>
        </authorList>
    </citation>
    <scope>NUCLEOTIDE SEQUENCE [LARGE SCALE GENOMIC DNA]</scope>
    <source>
        <strain evidence="1">LSCM1</strain>
    </source>
</reference>
<dbReference type="GeneID" id="92514270"/>
<dbReference type="KEGG" id="lmat:92514270"/>
<dbReference type="RefSeq" id="XP_067177989.1">
    <property type="nucleotide sequence ID" value="XM_067321758.1"/>
</dbReference>
<protein>
    <submittedName>
        <fullName evidence="1">Uncharacterized protein</fullName>
    </submittedName>
</protein>
<dbReference type="EMBL" id="JAFEUZ010000026">
    <property type="protein sequence ID" value="KAG5476531.1"/>
    <property type="molecule type" value="Genomic_DNA"/>
</dbReference>
<dbReference type="PANTHER" id="PTHR38827">
    <property type="entry name" value="T. BRUCEI SPP.-SPECIFIC PROTEIN-RELATED"/>
    <property type="match status" value="1"/>
</dbReference>
<proteinExistence type="predicted"/>
<accession>A0A836HEY3</accession>
<dbReference type="PANTHER" id="PTHR38827:SF2">
    <property type="match status" value="1"/>
</dbReference>
<evidence type="ECO:0000313" key="2">
    <source>
        <dbReference type="Proteomes" id="UP000673552"/>
    </source>
</evidence>
<dbReference type="OrthoDB" id="271302at2759"/>